<evidence type="ECO:0000313" key="2">
    <source>
        <dbReference type="Proteomes" id="UP000253664"/>
    </source>
</evidence>
<comment type="caution">
    <text evidence="1">The sequence shown here is derived from an EMBL/GenBank/DDBJ whole genome shotgun (WGS) entry which is preliminary data.</text>
</comment>
<accession>A0A367LHF2</accession>
<organism evidence="1 2">
    <name type="scientific">Ophiocordyceps polyrhachis-furcata BCC 54312</name>
    <dbReference type="NCBI Taxonomy" id="1330021"/>
    <lineage>
        <taxon>Eukaryota</taxon>
        <taxon>Fungi</taxon>
        <taxon>Dikarya</taxon>
        <taxon>Ascomycota</taxon>
        <taxon>Pezizomycotina</taxon>
        <taxon>Sordariomycetes</taxon>
        <taxon>Hypocreomycetidae</taxon>
        <taxon>Hypocreales</taxon>
        <taxon>Ophiocordycipitaceae</taxon>
        <taxon>Ophiocordyceps</taxon>
    </lineage>
</organism>
<sequence>LSEGRGGRVKIERDRESLPSGLASCCIFSRDAQLYLFLHLLLSPSRSSWPRGTVTGGYFSINEANKDSARDLDRRVAFGALQGSHLSDALKYTESDIVVSAAMRPAHVPSSAPSPHRTREEIKASLSVYHILFNESKQHVGKKKRINDDYPSVRSITATSGLPGKEEDREGGLSAGALCRSCRASLPLYSALRSR</sequence>
<keyword evidence="2" id="KW-1185">Reference proteome</keyword>
<protein>
    <submittedName>
        <fullName evidence="1">Uncharacterized protein</fullName>
    </submittedName>
</protein>
<name>A0A367LHF2_9HYPO</name>
<proteinExistence type="predicted"/>
<dbReference type="EMBL" id="LKCN02000005">
    <property type="protein sequence ID" value="RCI13841.1"/>
    <property type="molecule type" value="Genomic_DNA"/>
</dbReference>
<gene>
    <name evidence="1" type="ORF">L249_8234</name>
</gene>
<evidence type="ECO:0000313" key="1">
    <source>
        <dbReference type="EMBL" id="RCI13841.1"/>
    </source>
</evidence>
<reference evidence="1 2" key="1">
    <citation type="journal article" date="2015" name="BMC Genomics">
        <title>Insights from the genome of Ophiocordyceps polyrhachis-furcata to pathogenicity and host specificity in insect fungi.</title>
        <authorList>
            <person name="Wichadakul D."/>
            <person name="Kobmoo N."/>
            <person name="Ingsriswang S."/>
            <person name="Tangphatsornruang S."/>
            <person name="Chantasingh D."/>
            <person name="Luangsa-ard J.J."/>
            <person name="Eurwilaichitr L."/>
        </authorList>
    </citation>
    <scope>NUCLEOTIDE SEQUENCE [LARGE SCALE GENOMIC DNA]</scope>
    <source>
        <strain evidence="1 2">BCC 54312</strain>
    </source>
</reference>
<feature type="non-terminal residue" evidence="1">
    <location>
        <position position="1"/>
    </location>
</feature>
<dbReference type="Proteomes" id="UP000253664">
    <property type="component" value="Unassembled WGS sequence"/>
</dbReference>
<dbReference type="AlphaFoldDB" id="A0A367LHF2"/>